<evidence type="ECO:0000256" key="1">
    <source>
        <dbReference type="ARBA" id="ARBA00004123"/>
    </source>
</evidence>
<comment type="caution">
    <text evidence="10">The sequence shown here is derived from an EMBL/GenBank/DDBJ whole genome shotgun (WGS) entry which is preliminary data.</text>
</comment>
<evidence type="ECO:0000256" key="6">
    <source>
        <dbReference type="ARBA" id="ARBA00023242"/>
    </source>
</evidence>
<feature type="region of interest" description="Disordered" evidence="8">
    <location>
        <begin position="159"/>
        <end position="212"/>
    </location>
</feature>
<dbReference type="PANTHER" id="PTHR24404">
    <property type="entry name" value="ZINC FINGER PROTEIN"/>
    <property type="match status" value="1"/>
</dbReference>
<comment type="subcellular location">
    <subcellularLocation>
        <location evidence="1">Nucleus</location>
    </subcellularLocation>
</comment>
<protein>
    <recommendedName>
        <fullName evidence="9">C2H2-type domain-containing protein</fullName>
    </recommendedName>
</protein>
<keyword evidence="4 7" id="KW-0863">Zinc-finger</keyword>
<evidence type="ECO:0000256" key="7">
    <source>
        <dbReference type="PROSITE-ProRule" id="PRU00042"/>
    </source>
</evidence>
<organism evidence="10 11">
    <name type="scientific">Cladobotryum mycophilum</name>
    <dbReference type="NCBI Taxonomy" id="491253"/>
    <lineage>
        <taxon>Eukaryota</taxon>
        <taxon>Fungi</taxon>
        <taxon>Dikarya</taxon>
        <taxon>Ascomycota</taxon>
        <taxon>Pezizomycotina</taxon>
        <taxon>Sordariomycetes</taxon>
        <taxon>Hypocreomycetidae</taxon>
        <taxon>Hypocreales</taxon>
        <taxon>Hypocreaceae</taxon>
        <taxon>Cladobotryum</taxon>
    </lineage>
</organism>
<name>A0ABR0SP43_9HYPO</name>
<dbReference type="Proteomes" id="UP001338125">
    <property type="component" value="Unassembled WGS sequence"/>
</dbReference>
<evidence type="ECO:0000256" key="4">
    <source>
        <dbReference type="ARBA" id="ARBA00022771"/>
    </source>
</evidence>
<reference evidence="10 11" key="1">
    <citation type="submission" date="2024-01" db="EMBL/GenBank/DDBJ databases">
        <title>Complete genome of Cladobotryum mycophilum ATHUM6906.</title>
        <authorList>
            <person name="Christinaki A.C."/>
            <person name="Myridakis A.I."/>
            <person name="Kouvelis V.N."/>
        </authorList>
    </citation>
    <scope>NUCLEOTIDE SEQUENCE [LARGE SCALE GENOMIC DNA]</scope>
    <source>
        <strain evidence="10 11">ATHUM6906</strain>
    </source>
</reference>
<evidence type="ECO:0000256" key="3">
    <source>
        <dbReference type="ARBA" id="ARBA00022737"/>
    </source>
</evidence>
<proteinExistence type="predicted"/>
<sequence length="382" mass="42901">MDYQPPDNQQWLCKPCHLLFSSREKLMKHKASQRAENNGGHIHCNHCGMDFHTELAELKHIQREHAESQNLHCPGCGHGPFKRVGGLIAHIESGECLRISGDMVDELREAKLEFPRRLEQLTKQPLKNNFAQYMPYHNSLAGEPELEFVVEPTAHKPAIKLTTEEFPSLSDAAGKGPKTTRHPTTSPTSSSETDSANNNGKPAPPGWSLRVSHDGNTSGVKVGCEWLDPDHPDCPSFNSARYYCSIAERWNCPRTRCLKTFKTAKALVGHLRGPAHGDKTYRCPHCFKEFKSLTAITQHAESNGNRCRIRDTENYNAYLDQLTGGIIDVQPSRHADGTVAYRTSDKAKELFNGKGDYKDKMSEVGMNTFVQPQPKPEPEIFW</sequence>
<keyword evidence="5" id="KW-0862">Zinc</keyword>
<dbReference type="SMART" id="SM00355">
    <property type="entry name" value="ZnF_C2H2"/>
    <property type="match status" value="3"/>
</dbReference>
<dbReference type="Gene3D" id="3.30.160.60">
    <property type="entry name" value="Classic Zinc Finger"/>
    <property type="match status" value="1"/>
</dbReference>
<dbReference type="PROSITE" id="PS50157">
    <property type="entry name" value="ZINC_FINGER_C2H2_2"/>
    <property type="match status" value="1"/>
</dbReference>
<keyword evidence="3" id="KW-0677">Repeat</keyword>
<keyword evidence="11" id="KW-1185">Reference proteome</keyword>
<keyword evidence="6" id="KW-0539">Nucleus</keyword>
<evidence type="ECO:0000256" key="2">
    <source>
        <dbReference type="ARBA" id="ARBA00022723"/>
    </source>
</evidence>
<dbReference type="InterPro" id="IPR013087">
    <property type="entry name" value="Znf_C2H2_type"/>
</dbReference>
<feature type="compositionally biased region" description="Low complexity" evidence="8">
    <location>
        <begin position="182"/>
        <end position="195"/>
    </location>
</feature>
<dbReference type="PROSITE" id="PS00028">
    <property type="entry name" value="ZINC_FINGER_C2H2_1"/>
    <property type="match status" value="2"/>
</dbReference>
<evidence type="ECO:0000313" key="10">
    <source>
        <dbReference type="EMBL" id="KAK5993942.1"/>
    </source>
</evidence>
<evidence type="ECO:0000256" key="8">
    <source>
        <dbReference type="SAM" id="MobiDB-lite"/>
    </source>
</evidence>
<evidence type="ECO:0000313" key="11">
    <source>
        <dbReference type="Proteomes" id="UP001338125"/>
    </source>
</evidence>
<dbReference type="PANTHER" id="PTHR24404:SF114">
    <property type="entry name" value="KLUMPFUSS, ISOFORM B-RELATED"/>
    <property type="match status" value="1"/>
</dbReference>
<evidence type="ECO:0000259" key="9">
    <source>
        <dbReference type="PROSITE" id="PS50157"/>
    </source>
</evidence>
<feature type="domain" description="C2H2-type" evidence="9">
    <location>
        <begin position="250"/>
        <end position="281"/>
    </location>
</feature>
<evidence type="ECO:0000256" key="5">
    <source>
        <dbReference type="ARBA" id="ARBA00022833"/>
    </source>
</evidence>
<dbReference type="EMBL" id="JAVFKD010000012">
    <property type="protein sequence ID" value="KAK5993942.1"/>
    <property type="molecule type" value="Genomic_DNA"/>
</dbReference>
<accession>A0ABR0SP43</accession>
<keyword evidence="2" id="KW-0479">Metal-binding</keyword>
<dbReference type="InterPro" id="IPR050589">
    <property type="entry name" value="Ikaros_C2H2-ZF"/>
</dbReference>
<gene>
    <name evidence="10" type="ORF">PT974_07380</name>
</gene>